<feature type="domain" description="Phospholipid/glycerol acyltransferase" evidence="1">
    <location>
        <begin position="46"/>
        <end position="168"/>
    </location>
</feature>
<evidence type="ECO:0000313" key="2">
    <source>
        <dbReference type="EMBL" id="ACF12804.1"/>
    </source>
</evidence>
<organism evidence="2 3">
    <name type="scientific">Chloroherpeton thalassium (strain ATCC 35110 / GB-78)</name>
    <dbReference type="NCBI Taxonomy" id="517418"/>
    <lineage>
        <taxon>Bacteria</taxon>
        <taxon>Pseudomonadati</taxon>
        <taxon>Chlorobiota</taxon>
        <taxon>Chlorobiia</taxon>
        <taxon>Chlorobiales</taxon>
        <taxon>Chloroherpetonaceae</taxon>
        <taxon>Chloroherpeton</taxon>
    </lineage>
</organism>
<dbReference type="CDD" id="cd06551">
    <property type="entry name" value="LPLAT"/>
    <property type="match status" value="1"/>
</dbReference>
<dbReference type="STRING" id="517418.Ctha_0333"/>
<dbReference type="RefSeq" id="WP_012498888.1">
    <property type="nucleotide sequence ID" value="NC_011026.1"/>
</dbReference>
<evidence type="ECO:0000313" key="3">
    <source>
        <dbReference type="Proteomes" id="UP000001208"/>
    </source>
</evidence>
<proteinExistence type="predicted"/>
<dbReference type="HOGENOM" id="CLU_097817_0_0_10"/>
<dbReference type="InterPro" id="IPR002123">
    <property type="entry name" value="Plipid/glycerol_acylTrfase"/>
</dbReference>
<dbReference type="SUPFAM" id="SSF69593">
    <property type="entry name" value="Glycerol-3-phosphate (1)-acyltransferase"/>
    <property type="match status" value="1"/>
</dbReference>
<reference evidence="2 3" key="1">
    <citation type="submission" date="2008-06" db="EMBL/GenBank/DDBJ databases">
        <title>Complete sequence of Chloroherpeton thalassium ATCC 35110.</title>
        <authorList>
            <consortium name="US DOE Joint Genome Institute"/>
            <person name="Lucas S."/>
            <person name="Copeland A."/>
            <person name="Lapidus A."/>
            <person name="Glavina del Rio T."/>
            <person name="Dalin E."/>
            <person name="Tice H."/>
            <person name="Bruce D."/>
            <person name="Goodwin L."/>
            <person name="Pitluck S."/>
            <person name="Schmutz J."/>
            <person name="Larimer F."/>
            <person name="Land M."/>
            <person name="Hauser L."/>
            <person name="Kyrpides N."/>
            <person name="Mikhailova N."/>
            <person name="Liu Z."/>
            <person name="Li T."/>
            <person name="Zhao F."/>
            <person name="Overmann J."/>
            <person name="Bryant D.A."/>
            <person name="Richardson P."/>
        </authorList>
    </citation>
    <scope>NUCLEOTIDE SEQUENCE [LARGE SCALE GENOMIC DNA]</scope>
    <source>
        <strain evidence="3">ATCC 35110 / GB-78</strain>
    </source>
</reference>
<dbReference type="OrthoDB" id="152799at2"/>
<sequence length="256" mass="30089">MLKVRRSALYTLWFRWYSRRQFAKHFNSLRTFGTEQLQNMDLSIPIIFYMNHAYWWDGFWSQLCTEAYFKQNLFIIIEYKQLVRYQFFTRLGAFSIVRENPREAIKTINYAIELLSSPSPKQNALWIFPQGLIEHVDKRPLQFFGGTAKIVEQLCKKGKGVYLCSLVTRVDYLEEQKPEMFLSFKAPELLTAENFAGVKPLTSELQAKTETHLDELKLRIQNREFAGEHYLVEGELSVNKRLDQFKALFGLNGGKS</sequence>
<dbReference type="eggNOG" id="COG0204">
    <property type="taxonomic scope" value="Bacteria"/>
</dbReference>
<accession>B3QU06</accession>
<dbReference type="Pfam" id="PF01553">
    <property type="entry name" value="Acyltransferase"/>
    <property type="match status" value="1"/>
</dbReference>
<dbReference type="KEGG" id="cts:Ctha_0333"/>
<dbReference type="SMART" id="SM00563">
    <property type="entry name" value="PlsC"/>
    <property type="match status" value="1"/>
</dbReference>
<protein>
    <submittedName>
        <fullName evidence="2">Phospholipid/glycerol acyltransferase</fullName>
    </submittedName>
</protein>
<gene>
    <name evidence="2" type="ordered locus">Ctha_0333</name>
</gene>
<dbReference type="Proteomes" id="UP000001208">
    <property type="component" value="Chromosome"/>
</dbReference>
<keyword evidence="2" id="KW-0012">Acyltransferase</keyword>
<dbReference type="EMBL" id="CP001100">
    <property type="protein sequence ID" value="ACF12804.1"/>
    <property type="molecule type" value="Genomic_DNA"/>
</dbReference>
<dbReference type="GO" id="GO:0016746">
    <property type="term" value="F:acyltransferase activity"/>
    <property type="evidence" value="ECO:0007669"/>
    <property type="project" value="UniProtKB-KW"/>
</dbReference>
<evidence type="ECO:0000259" key="1">
    <source>
        <dbReference type="SMART" id="SM00563"/>
    </source>
</evidence>
<name>B3QU06_CHLT3</name>
<keyword evidence="2" id="KW-0808">Transferase</keyword>
<keyword evidence="3" id="KW-1185">Reference proteome</keyword>
<dbReference type="AlphaFoldDB" id="B3QU06"/>